<organism evidence="2 3">
    <name type="scientific">Mycolicibacterium wolinskyi</name>
    <dbReference type="NCBI Taxonomy" id="59750"/>
    <lineage>
        <taxon>Bacteria</taxon>
        <taxon>Bacillati</taxon>
        <taxon>Actinomycetota</taxon>
        <taxon>Actinomycetes</taxon>
        <taxon>Mycobacteriales</taxon>
        <taxon>Mycobacteriaceae</taxon>
        <taxon>Mycolicibacterium</taxon>
    </lineage>
</organism>
<protein>
    <recommendedName>
        <fullName evidence="1">FAD dependent oxidoreductase domain-containing protein</fullName>
    </recommendedName>
</protein>
<dbReference type="InterPro" id="IPR036188">
    <property type="entry name" value="FAD/NAD-bd_sf"/>
</dbReference>
<evidence type="ECO:0000313" key="2">
    <source>
        <dbReference type="EMBL" id="KWX24816.1"/>
    </source>
</evidence>
<dbReference type="STRING" id="59750.AWC31_13165"/>
<sequence>MTLTAPPNGRVAVIGAGVFGVTAAVHLARDGWQVGLFESQRSIMVGATGNNVFRLHRGYHYPRSLDTARETKQSVESFVREYGEAVIRSKQHLYAISKFGSRVTAQQFLEHCRQAALEVDVVSSPLLKTESVELVIEALEWRMDPVDLRAIGQRHIAAAGVELFLETEAGPSVVDDYDYVVLCGNAKSNALMRQWGVAPPRRQFEVCEVAIMKGAELGDTDIVVMDGPFNSLSPYGRREGLHILYDVEHSVHHRFVSETFEPPEQYRALLSNPAGEQTELTAFEAMIKTARQYVNGLDNAEYFGSLWSVRTVLADVDATDARPTIVNWVAPTVMTLFSGKLVTAVTAAESVVTELRARSGRDHAQAVVPEHLCAN</sequence>
<dbReference type="RefSeq" id="WP_067846845.1">
    <property type="nucleotide sequence ID" value="NZ_LGTW01000004.1"/>
</dbReference>
<proteinExistence type="predicted"/>
<dbReference type="Gene3D" id="3.30.9.10">
    <property type="entry name" value="D-Amino Acid Oxidase, subunit A, domain 2"/>
    <property type="match status" value="1"/>
</dbReference>
<accession>A0A132PR62</accession>
<keyword evidence="3" id="KW-1185">Reference proteome</keyword>
<reference evidence="2 3" key="1">
    <citation type="submission" date="2015-07" db="EMBL/GenBank/DDBJ databases">
        <title>A draft genome sequence of Mycobacterium wolinskyi.</title>
        <authorList>
            <person name="de Man T.J."/>
            <person name="Perry K.A."/>
            <person name="Coulliette A.D."/>
            <person name="Jensen B."/>
            <person name="Toney N.C."/>
            <person name="Limbago B.M."/>
            <person name="Noble-Wang J."/>
        </authorList>
    </citation>
    <scope>NUCLEOTIDE SEQUENCE [LARGE SCALE GENOMIC DNA]</scope>
    <source>
        <strain evidence="2 3">CDC_01</strain>
    </source>
</reference>
<dbReference type="AlphaFoldDB" id="A0A132PR62"/>
<feature type="domain" description="FAD dependent oxidoreductase" evidence="1">
    <location>
        <begin position="10"/>
        <end position="198"/>
    </location>
</feature>
<dbReference type="Gene3D" id="3.50.50.60">
    <property type="entry name" value="FAD/NAD(P)-binding domain"/>
    <property type="match status" value="1"/>
</dbReference>
<evidence type="ECO:0000259" key="1">
    <source>
        <dbReference type="Pfam" id="PF01266"/>
    </source>
</evidence>
<name>A0A132PR62_9MYCO</name>
<comment type="caution">
    <text evidence="2">The sequence shown here is derived from an EMBL/GenBank/DDBJ whole genome shotgun (WGS) entry which is preliminary data.</text>
</comment>
<dbReference type="Pfam" id="PF01266">
    <property type="entry name" value="DAO"/>
    <property type="match status" value="1"/>
</dbReference>
<dbReference type="Proteomes" id="UP000070612">
    <property type="component" value="Unassembled WGS sequence"/>
</dbReference>
<dbReference type="SUPFAM" id="SSF51905">
    <property type="entry name" value="FAD/NAD(P)-binding domain"/>
    <property type="match status" value="1"/>
</dbReference>
<dbReference type="InterPro" id="IPR006076">
    <property type="entry name" value="FAD-dep_OxRdtase"/>
</dbReference>
<dbReference type="PATRIC" id="fig|59750.3.peg.5689"/>
<dbReference type="EMBL" id="LGTW01000004">
    <property type="protein sequence ID" value="KWX24816.1"/>
    <property type="molecule type" value="Genomic_DNA"/>
</dbReference>
<evidence type="ECO:0000313" key="3">
    <source>
        <dbReference type="Proteomes" id="UP000070612"/>
    </source>
</evidence>
<gene>
    <name evidence="2" type="ORF">AFM11_09205</name>
</gene>